<accession>A0AAU8HYR8</accession>
<dbReference type="EMBL" id="PP429227">
    <property type="protein sequence ID" value="XCI77803.1"/>
    <property type="molecule type" value="Genomic_DNA"/>
</dbReference>
<sequence length="208" mass="23799">MHKKSVNVLQNIPYFDFYSGFVMVSRTSYPGYDIRRAILMAMVECSRIEKETKNEAHCVVRPNGAFRYHDPNITIGADSISISAVNLGKKETILLKPSDFPFKKIKFTAPRVRAYLNSHAVEFLGATSEHSWEINHGFIKVDSRIWANSVYINGKNAELLDFNNDDASFSFERSTRWKIKENGGLSFLHGINLNNENERFDFPVLTII</sequence>
<reference evidence="1" key="1">
    <citation type="submission" date="2024-03" db="EMBL/GenBank/DDBJ databases">
        <authorList>
            <person name="Chantapakul B."/>
            <person name="Wang S."/>
        </authorList>
    </citation>
    <scope>NUCLEOTIDE SEQUENCE</scope>
</reference>
<gene>
    <name evidence="1" type="ORF">VGRTQORK_CDS0190</name>
</gene>
<evidence type="ECO:0008006" key="2">
    <source>
        <dbReference type="Google" id="ProtNLM"/>
    </source>
</evidence>
<name>A0AAU8HYR8_9CAUD</name>
<organism evidence="1">
    <name type="scientific">Rhizobium phage IG49</name>
    <dbReference type="NCBI Taxonomy" id="3129228"/>
    <lineage>
        <taxon>Viruses</taxon>
        <taxon>Duplodnaviria</taxon>
        <taxon>Heunggongvirae</taxon>
        <taxon>Uroviricota</taxon>
        <taxon>Caudoviricetes</taxon>
    </lineage>
</organism>
<proteinExistence type="predicted"/>
<evidence type="ECO:0000313" key="1">
    <source>
        <dbReference type="EMBL" id="XCI77803.1"/>
    </source>
</evidence>
<protein>
    <recommendedName>
        <fullName evidence="2">FHA domain-containing protein</fullName>
    </recommendedName>
</protein>